<dbReference type="Gene3D" id="2.140.10.10">
    <property type="entry name" value="Quinoprotein alcohol dehydrogenase-like superfamily"/>
    <property type="match status" value="1"/>
</dbReference>
<dbReference type="GO" id="GO:0016491">
    <property type="term" value="F:oxidoreductase activity"/>
    <property type="evidence" value="ECO:0007669"/>
    <property type="project" value="UniProtKB-KW"/>
</dbReference>
<dbReference type="InterPro" id="IPR018391">
    <property type="entry name" value="PQQ_b-propeller_rpt"/>
</dbReference>
<protein>
    <submittedName>
        <fullName evidence="1">Uncharacterized protein</fullName>
    </submittedName>
</protein>
<dbReference type="InterPro" id="IPR011047">
    <property type="entry name" value="Quinoprotein_ADH-like_sf"/>
</dbReference>
<reference evidence="1" key="1">
    <citation type="journal article" date="2022" name="Plant J.">
        <title>Strategies of tolerance reflected in two North American maple genomes.</title>
        <authorList>
            <person name="McEvoy S.L."/>
            <person name="Sezen U.U."/>
            <person name="Trouern-Trend A."/>
            <person name="McMahon S.M."/>
            <person name="Schaberg P.G."/>
            <person name="Yang J."/>
            <person name="Wegrzyn J.L."/>
            <person name="Swenson N.G."/>
        </authorList>
    </citation>
    <scope>NUCLEOTIDE SEQUENCE</scope>
    <source>
        <strain evidence="1">91603</strain>
    </source>
</reference>
<organism evidence="1 2">
    <name type="scientific">Acer negundo</name>
    <name type="common">Box elder</name>
    <dbReference type="NCBI Taxonomy" id="4023"/>
    <lineage>
        <taxon>Eukaryota</taxon>
        <taxon>Viridiplantae</taxon>
        <taxon>Streptophyta</taxon>
        <taxon>Embryophyta</taxon>
        <taxon>Tracheophyta</taxon>
        <taxon>Spermatophyta</taxon>
        <taxon>Magnoliopsida</taxon>
        <taxon>eudicotyledons</taxon>
        <taxon>Gunneridae</taxon>
        <taxon>Pentapetalae</taxon>
        <taxon>rosids</taxon>
        <taxon>malvids</taxon>
        <taxon>Sapindales</taxon>
        <taxon>Sapindaceae</taxon>
        <taxon>Hippocastanoideae</taxon>
        <taxon>Acereae</taxon>
        <taxon>Acer</taxon>
    </lineage>
</organism>
<dbReference type="PANTHER" id="PTHR32303:SF18">
    <property type="entry name" value="POLYVINYLALCOHOL DEHYDROGENASE-LIKE"/>
    <property type="match status" value="1"/>
</dbReference>
<name>A0AAD5ILV2_ACENE</name>
<evidence type="ECO:0000313" key="2">
    <source>
        <dbReference type="Proteomes" id="UP001064489"/>
    </source>
</evidence>
<dbReference type="EMBL" id="JAJSOW010000104">
    <property type="protein sequence ID" value="KAI9169615.1"/>
    <property type="molecule type" value="Genomic_DNA"/>
</dbReference>
<dbReference type="AlphaFoldDB" id="A0AAD5ILV2"/>
<dbReference type="Proteomes" id="UP001064489">
    <property type="component" value="Chromosome 7"/>
</dbReference>
<proteinExistence type="predicted"/>
<keyword evidence="2" id="KW-1185">Reference proteome</keyword>
<reference evidence="1" key="2">
    <citation type="submission" date="2023-02" db="EMBL/GenBank/DDBJ databases">
        <authorList>
            <person name="Swenson N.G."/>
            <person name="Wegrzyn J.L."/>
            <person name="Mcevoy S.L."/>
        </authorList>
    </citation>
    <scope>NUCLEOTIDE SEQUENCE</scope>
    <source>
        <strain evidence="1">91603</strain>
        <tissue evidence="1">Leaf</tissue>
    </source>
</reference>
<dbReference type="SUPFAM" id="SSF50998">
    <property type="entry name" value="Quinoprotein alcohol dehydrogenase-like"/>
    <property type="match status" value="1"/>
</dbReference>
<dbReference type="PANTHER" id="PTHR32303">
    <property type="entry name" value="QUINOPROTEIN ALCOHOL DEHYDROGENASE (CYTOCHROME C)"/>
    <property type="match status" value="1"/>
</dbReference>
<sequence length="249" mass="26983">MFFYFACLVPDNPDCPPGPNLDADFGEAPMLLTIYANGTIHDVVVAVQKSGFAWALNRDNGEIVRFKVSLRLYFTKSSIWSPKYRKEFTQDAVFLQLAGPGGEEGGRQWGAATDGRRVYTNIANSNRVNFTLAPSRPTTTAGAWVALDAYTGEILLSTENPSNDTAQAPVKVVNGLLFAGSVAPNGPIYAMDTNTGRILWSYNTGSTVYGGISASYRCIYLGNGYNVGLAARFHTTWTPGTSLYAFCIV</sequence>
<gene>
    <name evidence="1" type="ORF">LWI28_015004</name>
</gene>
<dbReference type="SMART" id="SM00564">
    <property type="entry name" value="PQQ"/>
    <property type="match status" value="1"/>
</dbReference>
<evidence type="ECO:0000313" key="1">
    <source>
        <dbReference type="EMBL" id="KAI9169615.1"/>
    </source>
</evidence>
<accession>A0AAD5ILV2</accession>
<comment type="caution">
    <text evidence="1">The sequence shown here is derived from an EMBL/GenBank/DDBJ whole genome shotgun (WGS) entry which is preliminary data.</text>
</comment>